<keyword evidence="3" id="KW-1185">Reference proteome</keyword>
<evidence type="ECO:0000256" key="1">
    <source>
        <dbReference type="SAM" id="MobiDB-lite"/>
    </source>
</evidence>
<dbReference type="SUPFAM" id="SSF69349">
    <property type="entry name" value="Phage fibre proteins"/>
    <property type="match status" value="1"/>
</dbReference>
<dbReference type="Proteomes" id="UP001596112">
    <property type="component" value="Unassembled WGS sequence"/>
</dbReference>
<comment type="caution">
    <text evidence="2">The sequence shown here is derived from an EMBL/GenBank/DDBJ whole genome shotgun (WGS) entry which is preliminary data.</text>
</comment>
<name>A0ABW1B5U8_9ACTN</name>
<feature type="region of interest" description="Disordered" evidence="1">
    <location>
        <begin position="1"/>
        <end position="53"/>
    </location>
</feature>
<feature type="compositionally biased region" description="Polar residues" evidence="1">
    <location>
        <begin position="43"/>
        <end position="53"/>
    </location>
</feature>
<dbReference type="RefSeq" id="WP_272172429.1">
    <property type="nucleotide sequence ID" value="NZ_JAQOSL010000053.1"/>
</dbReference>
<evidence type="ECO:0000313" key="2">
    <source>
        <dbReference type="EMBL" id="MFC5808030.1"/>
    </source>
</evidence>
<accession>A0ABW1B5U8</accession>
<sequence length="78" mass="8140">MRVTETAGGALTTTAGGALTTTAGGALTTTAGGALTTTAGRSWRTTPSAPSSSMYAPWFEVFRGGRDVRTRLWSWRDN</sequence>
<dbReference type="EMBL" id="JBHSNZ010000006">
    <property type="protein sequence ID" value="MFC5808030.1"/>
    <property type="molecule type" value="Genomic_DNA"/>
</dbReference>
<evidence type="ECO:0000313" key="3">
    <source>
        <dbReference type="Proteomes" id="UP001596112"/>
    </source>
</evidence>
<protein>
    <submittedName>
        <fullName evidence="2">Uncharacterized protein</fullName>
    </submittedName>
</protein>
<feature type="compositionally biased region" description="Low complexity" evidence="1">
    <location>
        <begin position="1"/>
        <end position="40"/>
    </location>
</feature>
<gene>
    <name evidence="2" type="ORF">ACFQGO_10970</name>
</gene>
<reference evidence="3" key="1">
    <citation type="journal article" date="2019" name="Int. J. Syst. Evol. Microbiol.">
        <title>The Global Catalogue of Microorganisms (GCM) 10K type strain sequencing project: providing services to taxonomists for standard genome sequencing and annotation.</title>
        <authorList>
            <consortium name="The Broad Institute Genomics Platform"/>
            <consortium name="The Broad Institute Genome Sequencing Center for Infectious Disease"/>
            <person name="Wu L."/>
            <person name="Ma J."/>
        </authorList>
    </citation>
    <scope>NUCLEOTIDE SEQUENCE [LARGE SCALE GENOMIC DNA]</scope>
    <source>
        <strain evidence="3">JCM 9918</strain>
    </source>
</reference>
<organism evidence="2 3">
    <name type="scientific">Streptomyces heilongjiangensis</name>
    <dbReference type="NCBI Taxonomy" id="945052"/>
    <lineage>
        <taxon>Bacteria</taxon>
        <taxon>Bacillati</taxon>
        <taxon>Actinomycetota</taxon>
        <taxon>Actinomycetes</taxon>
        <taxon>Kitasatosporales</taxon>
        <taxon>Streptomycetaceae</taxon>
        <taxon>Streptomyces</taxon>
    </lineage>
</organism>
<proteinExistence type="predicted"/>